<dbReference type="Gene3D" id="3.30.1370.110">
    <property type="match status" value="1"/>
</dbReference>
<dbReference type="AlphaFoldDB" id="A0A024TQL4"/>
<dbReference type="PANTHER" id="PTHR47447:SF17">
    <property type="entry name" value="OS12G0638900 PROTEIN"/>
    <property type="match status" value="1"/>
</dbReference>
<dbReference type="SMART" id="SM00463">
    <property type="entry name" value="SMR"/>
    <property type="match status" value="1"/>
</dbReference>
<dbReference type="SUPFAM" id="SSF160443">
    <property type="entry name" value="SMR domain-like"/>
    <property type="match status" value="1"/>
</dbReference>
<dbReference type="InterPro" id="IPR002625">
    <property type="entry name" value="Smr_dom"/>
</dbReference>
<dbReference type="PANTHER" id="PTHR47447">
    <property type="entry name" value="OS03G0856100 PROTEIN"/>
    <property type="match status" value="1"/>
</dbReference>
<evidence type="ECO:0000256" key="1">
    <source>
        <dbReference type="ARBA" id="ARBA00022737"/>
    </source>
</evidence>
<gene>
    <name evidence="3" type="ORF">H310_10485</name>
</gene>
<dbReference type="OrthoDB" id="185373at2759"/>
<dbReference type="InterPro" id="IPR036063">
    <property type="entry name" value="Smr_dom_sf"/>
</dbReference>
<keyword evidence="1" id="KW-0677">Repeat</keyword>
<evidence type="ECO:0000259" key="2">
    <source>
        <dbReference type="PROSITE" id="PS50828"/>
    </source>
</evidence>
<dbReference type="STRING" id="157072.A0A024TQL4"/>
<evidence type="ECO:0000313" key="3">
    <source>
        <dbReference type="EMBL" id="ETV96323.1"/>
    </source>
</evidence>
<protein>
    <recommendedName>
        <fullName evidence="2">Smr domain-containing protein</fullName>
    </recommendedName>
</protein>
<feature type="domain" description="Smr" evidence="2">
    <location>
        <begin position="440"/>
        <end position="524"/>
    </location>
</feature>
<dbReference type="RefSeq" id="XP_008875115.1">
    <property type="nucleotide sequence ID" value="XM_008876893.1"/>
</dbReference>
<dbReference type="eggNOG" id="KOG4197">
    <property type="taxonomic scope" value="Eukaryota"/>
</dbReference>
<dbReference type="InterPro" id="IPR011990">
    <property type="entry name" value="TPR-like_helical_dom_sf"/>
</dbReference>
<sequence>MLCRAVSWAGRPVLLSRCAWNASVRFESSTAAPTSAAALAIIEAKLQRAEHAADWKQALGTFQHFATTHPTWVEPKHANFVLRACAAQGRHREAKKVLHILQSLGHMKETDESPVAAASPTSTDPSSTVFVESQALICLALAENGKGDDALAKAYALVSSLAPTPLDDRVQKTLSTTLYRPLLKAFKQQNDWKHTLTVLQHMQEFHVPIPLRGYRLLLLTLASGRQPKMLVDVARQVLSSPSLDLDVQTYTILIKTLGACGEHDMVRQVVEKIETTERADFWDTMADMNLYNAVIRAHMLADNMTECWRLLRHTLTLPHLTPDAFCFTTCMLGYLRHDNDASGPRQVTSLYQDMTRRGIAPSILTLACVLRAIHRLPRKRFLLAPILAKCHDVPLGKPDFVHTLIDALDEMGETSTGEAVFQRAMDQHMLGEWRKGLFTLNLHTFSKGSAKTAVQFALAAIATQPKSSHVDLQELKIITGKGRGSKEYMKPVLKPEIQALLSRHFSLRSHSPAQNPGCLIIEKEHVERWLAKQAKRADAMV</sequence>
<accession>A0A024TQL4</accession>
<dbReference type="VEuPathDB" id="FungiDB:H310_10485"/>
<organism evidence="3">
    <name type="scientific">Aphanomyces invadans</name>
    <dbReference type="NCBI Taxonomy" id="157072"/>
    <lineage>
        <taxon>Eukaryota</taxon>
        <taxon>Sar</taxon>
        <taxon>Stramenopiles</taxon>
        <taxon>Oomycota</taxon>
        <taxon>Saprolegniomycetes</taxon>
        <taxon>Saprolegniales</taxon>
        <taxon>Verrucalvaceae</taxon>
        <taxon>Aphanomyces</taxon>
    </lineage>
</organism>
<proteinExistence type="predicted"/>
<dbReference type="EMBL" id="KI913977">
    <property type="protein sequence ID" value="ETV96323.1"/>
    <property type="molecule type" value="Genomic_DNA"/>
</dbReference>
<dbReference type="GeneID" id="20087535"/>
<reference evidence="3" key="1">
    <citation type="submission" date="2013-12" db="EMBL/GenBank/DDBJ databases">
        <title>The Genome Sequence of Aphanomyces invadans NJM9701.</title>
        <authorList>
            <consortium name="The Broad Institute Genomics Platform"/>
            <person name="Russ C."/>
            <person name="Tyler B."/>
            <person name="van West P."/>
            <person name="Dieguez-Uribeondo J."/>
            <person name="Young S.K."/>
            <person name="Zeng Q."/>
            <person name="Gargeya S."/>
            <person name="Fitzgerald M."/>
            <person name="Abouelleil A."/>
            <person name="Alvarado L."/>
            <person name="Chapman S.B."/>
            <person name="Gainer-Dewar J."/>
            <person name="Goldberg J."/>
            <person name="Griggs A."/>
            <person name="Gujja S."/>
            <person name="Hansen M."/>
            <person name="Howarth C."/>
            <person name="Imamovic A."/>
            <person name="Ireland A."/>
            <person name="Larimer J."/>
            <person name="McCowan C."/>
            <person name="Murphy C."/>
            <person name="Pearson M."/>
            <person name="Poon T.W."/>
            <person name="Priest M."/>
            <person name="Roberts A."/>
            <person name="Saif S."/>
            <person name="Shea T."/>
            <person name="Sykes S."/>
            <person name="Wortman J."/>
            <person name="Nusbaum C."/>
            <person name="Birren B."/>
        </authorList>
    </citation>
    <scope>NUCLEOTIDE SEQUENCE [LARGE SCALE GENOMIC DNA]</scope>
    <source>
        <strain evidence="3">NJM9701</strain>
    </source>
</reference>
<name>A0A024TQL4_9STRA</name>
<dbReference type="Gene3D" id="1.25.40.10">
    <property type="entry name" value="Tetratricopeptide repeat domain"/>
    <property type="match status" value="2"/>
</dbReference>
<dbReference type="PROSITE" id="PS50828">
    <property type="entry name" value="SMR"/>
    <property type="match status" value="1"/>
</dbReference>